<evidence type="ECO:0000313" key="1">
    <source>
        <dbReference type="EMBL" id="SDG87214.1"/>
    </source>
</evidence>
<keyword evidence="2" id="KW-1185">Reference proteome</keyword>
<accession>A0A1G7XSX1</accession>
<reference evidence="2" key="1">
    <citation type="submission" date="2016-10" db="EMBL/GenBank/DDBJ databases">
        <authorList>
            <person name="Varghese N."/>
            <person name="Submissions S."/>
        </authorList>
    </citation>
    <scope>NUCLEOTIDE SEQUENCE [LARGE SCALE GENOMIC DNA]</scope>
    <source>
        <strain evidence="2">CGMCC 4.3506</strain>
    </source>
</reference>
<gene>
    <name evidence="1" type="ORF">SAMN05216553_112204</name>
</gene>
<dbReference type="STRING" id="200378.SAMN05216553_112204"/>
<proteinExistence type="predicted"/>
<sequence length="180" mass="19892">MTTRPAILLDVDGPLNPYLAKPTRRPAGYTTHRIRPAGFSRPLRVWLDPSHGPWLLSLAAATAADLVWATTWEHEANQFIGPLLGLPELEWIDFGGLGSDHRDGRHGKVPAITAWAGSRPIAWLDDEFQKRDPDWAAARPGTLLVPVDPRKGIGVEHLERVRAFLTRAERSPRSPGPARA</sequence>
<dbReference type="Proteomes" id="UP000199623">
    <property type="component" value="Unassembled WGS sequence"/>
</dbReference>
<protein>
    <recommendedName>
        <fullName evidence="3">Secreted protein</fullName>
    </recommendedName>
</protein>
<dbReference type="OrthoDB" id="5124141at2"/>
<dbReference type="EMBL" id="FNCC01000012">
    <property type="protein sequence ID" value="SDG87214.1"/>
    <property type="molecule type" value="Genomic_DNA"/>
</dbReference>
<dbReference type="AlphaFoldDB" id="A0A1G7XSX1"/>
<evidence type="ECO:0008006" key="3">
    <source>
        <dbReference type="Google" id="ProtNLM"/>
    </source>
</evidence>
<dbReference type="RefSeq" id="WP_090054260.1">
    <property type="nucleotide sequence ID" value="NZ_FNCC01000012.1"/>
</dbReference>
<organism evidence="1 2">
    <name type="scientific">Lentzea fradiae</name>
    <dbReference type="NCBI Taxonomy" id="200378"/>
    <lineage>
        <taxon>Bacteria</taxon>
        <taxon>Bacillati</taxon>
        <taxon>Actinomycetota</taxon>
        <taxon>Actinomycetes</taxon>
        <taxon>Pseudonocardiales</taxon>
        <taxon>Pseudonocardiaceae</taxon>
        <taxon>Lentzea</taxon>
    </lineage>
</organism>
<dbReference type="Pfam" id="PF18143">
    <property type="entry name" value="HAD_SAK_2"/>
    <property type="match status" value="1"/>
</dbReference>
<evidence type="ECO:0000313" key="2">
    <source>
        <dbReference type="Proteomes" id="UP000199623"/>
    </source>
</evidence>
<name>A0A1G7XSX1_9PSEU</name>